<evidence type="ECO:0008006" key="4">
    <source>
        <dbReference type="Google" id="ProtNLM"/>
    </source>
</evidence>
<evidence type="ECO:0000313" key="3">
    <source>
        <dbReference type="Proteomes" id="UP000076967"/>
    </source>
</evidence>
<dbReference type="Pfam" id="PF11772">
    <property type="entry name" value="EpuA"/>
    <property type="match status" value="1"/>
</dbReference>
<dbReference type="STRING" id="494026.PGLA_10670"/>
<keyword evidence="1" id="KW-0812">Transmembrane</keyword>
<proteinExistence type="predicted"/>
<dbReference type="InterPro" id="IPR024596">
    <property type="entry name" value="RNApol_su_b/EpuA"/>
</dbReference>
<name>A0A168L5M9_9BACL</name>
<accession>A0A168L5M9</accession>
<evidence type="ECO:0000313" key="2">
    <source>
        <dbReference type="EMBL" id="OAB42911.1"/>
    </source>
</evidence>
<reference evidence="2 3" key="1">
    <citation type="submission" date="2016-03" db="EMBL/GenBank/DDBJ databases">
        <title>Draft genome sequence of Paenibacillus glacialis DSM 22343.</title>
        <authorList>
            <person name="Shin S.-K."/>
            <person name="Yi H."/>
        </authorList>
    </citation>
    <scope>NUCLEOTIDE SEQUENCE [LARGE SCALE GENOMIC DNA]</scope>
    <source>
        <strain evidence="2 3">DSM 22343</strain>
    </source>
</reference>
<dbReference type="EMBL" id="LVJH01000017">
    <property type="protein sequence ID" value="OAB42911.1"/>
    <property type="molecule type" value="Genomic_DNA"/>
</dbReference>
<dbReference type="OrthoDB" id="2990424at2"/>
<dbReference type="AlphaFoldDB" id="A0A168L5M9"/>
<feature type="transmembrane region" description="Helical" evidence="1">
    <location>
        <begin position="20"/>
        <end position="43"/>
    </location>
</feature>
<keyword evidence="1" id="KW-0472">Membrane</keyword>
<protein>
    <recommendedName>
        <fullName evidence="4">DNA-directed RNA polymerase subunit beta</fullName>
    </recommendedName>
</protein>
<gene>
    <name evidence="2" type="ORF">PGLA_10670</name>
</gene>
<evidence type="ECO:0000256" key="1">
    <source>
        <dbReference type="SAM" id="Phobius"/>
    </source>
</evidence>
<dbReference type="RefSeq" id="WP_068532355.1">
    <property type="nucleotide sequence ID" value="NZ_LVJH01000017.1"/>
</dbReference>
<organism evidence="2 3">
    <name type="scientific">Paenibacillus glacialis</name>
    <dbReference type="NCBI Taxonomy" id="494026"/>
    <lineage>
        <taxon>Bacteria</taxon>
        <taxon>Bacillati</taxon>
        <taxon>Bacillota</taxon>
        <taxon>Bacilli</taxon>
        <taxon>Bacillales</taxon>
        <taxon>Paenibacillaceae</taxon>
        <taxon>Paenibacillus</taxon>
    </lineage>
</organism>
<keyword evidence="3" id="KW-1185">Reference proteome</keyword>
<comment type="caution">
    <text evidence="2">The sequence shown here is derived from an EMBL/GenBank/DDBJ whole genome shotgun (WGS) entry which is preliminary data.</text>
</comment>
<dbReference type="Proteomes" id="UP000076967">
    <property type="component" value="Unassembled WGS sequence"/>
</dbReference>
<sequence>MSEERKPTQKSPTPRWRIVLRFMIPLFLLLALMGGVIVGYVIIGKRSMSEVFLWDTWKHVFDLVFAP</sequence>
<keyword evidence="1" id="KW-1133">Transmembrane helix</keyword>